<dbReference type="Proteomes" id="UP001213566">
    <property type="component" value="Unassembled WGS sequence"/>
</dbReference>
<dbReference type="EMBL" id="JARKHV010000020">
    <property type="protein sequence ID" value="MDF4187248.1"/>
    <property type="molecule type" value="Genomic_DNA"/>
</dbReference>
<gene>
    <name evidence="1" type="ORF">PV940_09525</name>
</gene>
<evidence type="ECO:0000313" key="2">
    <source>
        <dbReference type="Proteomes" id="UP001213566"/>
    </source>
</evidence>
<sequence length="41" mass="5009">MEKVVVKDKNVVKEDVVKDIWNLFEEEYKERTHNFINKKDA</sequence>
<dbReference type="AlphaFoldDB" id="A0AAW6Q338"/>
<proteinExistence type="predicted"/>
<name>A0AAW6Q338_9LACO</name>
<organism evidence="1 2">
    <name type="scientific">Ligilactobacillus salivarius</name>
    <dbReference type="NCBI Taxonomy" id="1624"/>
    <lineage>
        <taxon>Bacteria</taxon>
        <taxon>Bacillati</taxon>
        <taxon>Bacillota</taxon>
        <taxon>Bacilli</taxon>
        <taxon>Lactobacillales</taxon>
        <taxon>Lactobacillaceae</taxon>
        <taxon>Ligilactobacillus</taxon>
    </lineage>
</organism>
<dbReference type="RefSeq" id="WP_257707449.1">
    <property type="nucleotide sequence ID" value="NZ_CP017110.1"/>
</dbReference>
<reference evidence="1" key="1">
    <citation type="submission" date="2023-02" db="EMBL/GenBank/DDBJ databases">
        <title>Draft Whole-Genome Sequences of competitive exclusion Lactobacillus salivarius strains for Poultry.</title>
        <authorList>
            <person name="Ma L.M."/>
            <person name="Lopez-Guerra N."/>
            <person name="Zhang G."/>
        </authorList>
    </citation>
    <scope>NUCLEOTIDE SEQUENCE</scope>
    <source>
        <strain evidence="1">Salm-9</strain>
    </source>
</reference>
<protein>
    <submittedName>
        <fullName evidence="1">Uncharacterized protein</fullName>
    </submittedName>
</protein>
<evidence type="ECO:0000313" key="1">
    <source>
        <dbReference type="EMBL" id="MDF4187248.1"/>
    </source>
</evidence>
<accession>A0AAW6Q338</accession>
<comment type="caution">
    <text evidence="1">The sequence shown here is derived from an EMBL/GenBank/DDBJ whole genome shotgun (WGS) entry which is preliminary data.</text>
</comment>